<evidence type="ECO:0000256" key="1">
    <source>
        <dbReference type="SAM" id="MobiDB-lite"/>
    </source>
</evidence>
<comment type="caution">
    <text evidence="2">The sequence shown here is derived from an EMBL/GenBank/DDBJ whole genome shotgun (WGS) entry which is preliminary data.</text>
</comment>
<proteinExistence type="predicted"/>
<gene>
    <name evidence="2" type="ORF">CK203_111749</name>
</gene>
<dbReference type="AlphaFoldDB" id="A0A438DNX8"/>
<reference evidence="2 3" key="1">
    <citation type="journal article" date="2018" name="PLoS Genet.">
        <title>Population sequencing reveals clonal diversity and ancestral inbreeding in the grapevine cultivar Chardonnay.</title>
        <authorList>
            <person name="Roach M.J."/>
            <person name="Johnson D.L."/>
            <person name="Bohlmann J."/>
            <person name="van Vuuren H.J."/>
            <person name="Jones S.J."/>
            <person name="Pretorius I.S."/>
            <person name="Schmidt S.A."/>
            <person name="Borneman A.R."/>
        </authorList>
    </citation>
    <scope>NUCLEOTIDE SEQUENCE [LARGE SCALE GENOMIC DNA]</scope>
    <source>
        <strain evidence="3">cv. Chardonnay</strain>
        <tissue evidence="2">Leaf</tissue>
    </source>
</reference>
<dbReference type="EMBL" id="QGNW01001545">
    <property type="protein sequence ID" value="RVW37160.1"/>
    <property type="molecule type" value="Genomic_DNA"/>
</dbReference>
<name>A0A438DNX8_VITVI</name>
<evidence type="ECO:0000313" key="3">
    <source>
        <dbReference type="Proteomes" id="UP000288805"/>
    </source>
</evidence>
<feature type="region of interest" description="Disordered" evidence="1">
    <location>
        <begin position="1"/>
        <end position="25"/>
    </location>
</feature>
<dbReference type="Proteomes" id="UP000288805">
    <property type="component" value="Unassembled WGS sequence"/>
</dbReference>
<protein>
    <submittedName>
        <fullName evidence="2">Uncharacterized protein</fullName>
    </submittedName>
</protein>
<accession>A0A438DNX8</accession>
<evidence type="ECO:0000313" key="2">
    <source>
        <dbReference type="EMBL" id="RVW37160.1"/>
    </source>
</evidence>
<sequence>MASPQTQRKVAASVNADSGGGVAPVNDDVSAVAIAKQRPCDCSGRDYRSCSRGVKNSMESL</sequence>
<organism evidence="2 3">
    <name type="scientific">Vitis vinifera</name>
    <name type="common">Grape</name>
    <dbReference type="NCBI Taxonomy" id="29760"/>
    <lineage>
        <taxon>Eukaryota</taxon>
        <taxon>Viridiplantae</taxon>
        <taxon>Streptophyta</taxon>
        <taxon>Embryophyta</taxon>
        <taxon>Tracheophyta</taxon>
        <taxon>Spermatophyta</taxon>
        <taxon>Magnoliopsida</taxon>
        <taxon>eudicotyledons</taxon>
        <taxon>Gunneridae</taxon>
        <taxon>Pentapetalae</taxon>
        <taxon>rosids</taxon>
        <taxon>Vitales</taxon>
        <taxon>Vitaceae</taxon>
        <taxon>Viteae</taxon>
        <taxon>Vitis</taxon>
    </lineage>
</organism>